<evidence type="ECO:0000256" key="2">
    <source>
        <dbReference type="ARBA" id="ARBA00022737"/>
    </source>
</evidence>
<dbReference type="SMART" id="SM00335">
    <property type="entry name" value="ANX"/>
    <property type="match status" value="4"/>
</dbReference>
<keyword evidence="1" id="KW-0479">Metal-binding</keyword>
<evidence type="ECO:0000256" key="1">
    <source>
        <dbReference type="ARBA" id="ARBA00022723"/>
    </source>
</evidence>
<dbReference type="GO" id="GO:0005737">
    <property type="term" value="C:cytoplasm"/>
    <property type="evidence" value="ECO:0007669"/>
    <property type="project" value="TreeGrafter"/>
</dbReference>
<dbReference type="InterPro" id="IPR001464">
    <property type="entry name" value="Annexin"/>
</dbReference>
<dbReference type="FunFam" id="1.10.220.10:FF:000001">
    <property type="entry name" value="Annexin"/>
    <property type="match status" value="1"/>
</dbReference>
<sequence>MGTLRASEIVPSPTQDCERLRKAFEGFLPDGKAIIWILGHRNAKQRKEIRETYQQLYSESLIDSLHKGLNSNFRDAVVLWTHDPPERDARLANDALKDNKEDYKHLQVLVEIACASSPNHLISVRKAYCFLFDCSLEEDIASHVSHPFLRKLLVGLVSSYRYDKDVINSEVAESEASRLHVAINSKQLDDDYIVWILSTRNFYQLRETFVCYRQLYGNTLQEDIKNCGEGDLESLINVVIWCIECPEKHFAKVVGDSIIGLGTDEKSLDRVIINRAEMDMLKIREEYGRMYNSTLDDAITGDTSGDYREFLMTLLGKRI</sequence>
<accession>A0A834TPB3</accession>
<evidence type="ECO:0000256" key="6">
    <source>
        <dbReference type="RuleBase" id="RU003540"/>
    </source>
</evidence>
<organism evidence="7 8">
    <name type="scientific">Senna tora</name>
    <dbReference type="NCBI Taxonomy" id="362788"/>
    <lineage>
        <taxon>Eukaryota</taxon>
        <taxon>Viridiplantae</taxon>
        <taxon>Streptophyta</taxon>
        <taxon>Embryophyta</taxon>
        <taxon>Tracheophyta</taxon>
        <taxon>Spermatophyta</taxon>
        <taxon>Magnoliopsida</taxon>
        <taxon>eudicotyledons</taxon>
        <taxon>Gunneridae</taxon>
        <taxon>Pentapetalae</taxon>
        <taxon>rosids</taxon>
        <taxon>fabids</taxon>
        <taxon>Fabales</taxon>
        <taxon>Fabaceae</taxon>
        <taxon>Caesalpinioideae</taxon>
        <taxon>Cassia clade</taxon>
        <taxon>Senna</taxon>
    </lineage>
</organism>
<evidence type="ECO:0000313" key="7">
    <source>
        <dbReference type="EMBL" id="KAF7824696.1"/>
    </source>
</evidence>
<keyword evidence="8" id="KW-1185">Reference proteome</keyword>
<dbReference type="GO" id="GO:0009409">
    <property type="term" value="P:response to cold"/>
    <property type="evidence" value="ECO:0007669"/>
    <property type="project" value="TreeGrafter"/>
</dbReference>
<evidence type="ECO:0000256" key="5">
    <source>
        <dbReference type="ARBA" id="ARBA00023302"/>
    </source>
</evidence>
<keyword evidence="3 6" id="KW-0106">Calcium</keyword>
<dbReference type="GO" id="GO:0005509">
    <property type="term" value="F:calcium ion binding"/>
    <property type="evidence" value="ECO:0007669"/>
    <property type="project" value="InterPro"/>
</dbReference>
<keyword evidence="5 6" id="KW-0111">Calcium/phospholipid-binding</keyword>
<protein>
    <recommendedName>
        <fullName evidence="6">Annexin</fullName>
    </recommendedName>
</protein>
<dbReference type="InterPro" id="IPR037104">
    <property type="entry name" value="Annexin_sf"/>
</dbReference>
<dbReference type="Pfam" id="PF00191">
    <property type="entry name" value="Annexin"/>
    <property type="match status" value="3"/>
</dbReference>
<gene>
    <name evidence="7" type="ORF">G2W53_022840</name>
</gene>
<dbReference type="GO" id="GO:0009651">
    <property type="term" value="P:response to salt stress"/>
    <property type="evidence" value="ECO:0007669"/>
    <property type="project" value="TreeGrafter"/>
</dbReference>
<evidence type="ECO:0000313" key="8">
    <source>
        <dbReference type="Proteomes" id="UP000634136"/>
    </source>
</evidence>
<dbReference type="PROSITE" id="PS51897">
    <property type="entry name" value="ANNEXIN_2"/>
    <property type="match status" value="4"/>
</dbReference>
<keyword evidence="4 6" id="KW-0041">Annexin</keyword>
<dbReference type="InterPro" id="IPR018252">
    <property type="entry name" value="Annexin_repeat_CS"/>
</dbReference>
<dbReference type="Gene3D" id="1.10.220.10">
    <property type="entry name" value="Annexin"/>
    <property type="match status" value="4"/>
</dbReference>
<dbReference type="GO" id="GO:0005886">
    <property type="term" value="C:plasma membrane"/>
    <property type="evidence" value="ECO:0007669"/>
    <property type="project" value="TreeGrafter"/>
</dbReference>
<dbReference type="SUPFAM" id="SSF47874">
    <property type="entry name" value="Annexin"/>
    <property type="match status" value="1"/>
</dbReference>
<dbReference type="FunFam" id="1.10.220.10:FF:000006">
    <property type="entry name" value="Annexin"/>
    <property type="match status" value="1"/>
</dbReference>
<dbReference type="AlphaFoldDB" id="A0A834TPB3"/>
<dbReference type="PANTHER" id="PTHR10502">
    <property type="entry name" value="ANNEXIN"/>
    <property type="match status" value="1"/>
</dbReference>
<dbReference type="Proteomes" id="UP000634136">
    <property type="component" value="Unassembled WGS sequence"/>
</dbReference>
<comment type="caution">
    <text evidence="7">The sequence shown here is derived from an EMBL/GenBank/DDBJ whole genome shotgun (WGS) entry which is preliminary data.</text>
</comment>
<dbReference type="EMBL" id="JAAIUW010000007">
    <property type="protein sequence ID" value="KAF7824696.1"/>
    <property type="molecule type" value="Genomic_DNA"/>
</dbReference>
<evidence type="ECO:0000256" key="3">
    <source>
        <dbReference type="ARBA" id="ARBA00022837"/>
    </source>
</evidence>
<dbReference type="GO" id="GO:0009414">
    <property type="term" value="P:response to water deprivation"/>
    <property type="evidence" value="ECO:0007669"/>
    <property type="project" value="TreeGrafter"/>
</dbReference>
<comment type="domain">
    <text evidence="6">A pair of annexin repeats may form one binding site for calcium and phospholipid.</text>
</comment>
<dbReference type="InterPro" id="IPR018502">
    <property type="entry name" value="Annexin_repeat"/>
</dbReference>
<dbReference type="GO" id="GO:0009408">
    <property type="term" value="P:response to heat"/>
    <property type="evidence" value="ECO:0007669"/>
    <property type="project" value="TreeGrafter"/>
</dbReference>
<dbReference type="GO" id="GO:0001786">
    <property type="term" value="F:phosphatidylserine binding"/>
    <property type="evidence" value="ECO:0007669"/>
    <property type="project" value="TreeGrafter"/>
</dbReference>
<comment type="similarity">
    <text evidence="6">Belongs to the annexin family.</text>
</comment>
<name>A0A834TPB3_9FABA</name>
<dbReference type="GO" id="GO:0005544">
    <property type="term" value="F:calcium-dependent phospholipid binding"/>
    <property type="evidence" value="ECO:0007669"/>
    <property type="project" value="UniProtKB-KW"/>
</dbReference>
<evidence type="ECO:0000256" key="4">
    <source>
        <dbReference type="ARBA" id="ARBA00023216"/>
    </source>
</evidence>
<reference evidence="7" key="1">
    <citation type="submission" date="2020-09" db="EMBL/GenBank/DDBJ databases">
        <title>Genome-Enabled Discovery of Anthraquinone Biosynthesis in Senna tora.</title>
        <authorList>
            <person name="Kang S.-H."/>
            <person name="Pandey R.P."/>
            <person name="Lee C.-M."/>
            <person name="Sim J.-S."/>
            <person name="Jeong J.-T."/>
            <person name="Choi B.-S."/>
            <person name="Jung M."/>
            <person name="Ginzburg D."/>
            <person name="Zhao K."/>
            <person name="Won S.Y."/>
            <person name="Oh T.-J."/>
            <person name="Yu Y."/>
            <person name="Kim N.-H."/>
            <person name="Lee O.R."/>
            <person name="Lee T.-H."/>
            <person name="Bashyal P."/>
            <person name="Kim T.-S."/>
            <person name="Lee W.-H."/>
            <person name="Kawkins C."/>
            <person name="Kim C.-K."/>
            <person name="Kim J.S."/>
            <person name="Ahn B.O."/>
            <person name="Rhee S.Y."/>
            <person name="Sohng J.K."/>
        </authorList>
    </citation>
    <scope>NUCLEOTIDE SEQUENCE</scope>
    <source>
        <tissue evidence="7">Leaf</tissue>
    </source>
</reference>
<proteinExistence type="inferred from homology"/>
<keyword evidence="2 6" id="KW-0677">Repeat</keyword>
<dbReference type="OrthoDB" id="37886at2759"/>
<dbReference type="PANTHER" id="PTHR10502:SF99">
    <property type="entry name" value="ANNEXIN D3"/>
    <property type="match status" value="1"/>
</dbReference>
<dbReference type="PROSITE" id="PS00223">
    <property type="entry name" value="ANNEXIN_1"/>
    <property type="match status" value="1"/>
</dbReference>
<dbReference type="PRINTS" id="PR00196">
    <property type="entry name" value="ANNEXIN"/>
</dbReference>